<evidence type="ECO:0000313" key="2">
    <source>
        <dbReference type="Proteomes" id="UP000481739"/>
    </source>
</evidence>
<sequence>MVQFIEAAQELALYPANLRADLIARRWGQIENYAQIVRDYKPQILAITLHQFYAMESSPSFLLSS</sequence>
<dbReference type="Proteomes" id="UP000481739">
    <property type="component" value="Unassembled WGS sequence"/>
</dbReference>
<protein>
    <submittedName>
        <fullName evidence="1">Uncharacterized protein</fullName>
    </submittedName>
</protein>
<evidence type="ECO:0000313" key="1">
    <source>
        <dbReference type="EMBL" id="MQL46545.1"/>
    </source>
</evidence>
<dbReference type="RefSeq" id="WP_152961620.1">
    <property type="nucleotide sequence ID" value="NZ_WHZZ01000001.1"/>
</dbReference>
<organism evidence="1 2">
    <name type="scientific">Photorhabdus khanii</name>
    <dbReference type="NCBI Taxonomy" id="1004150"/>
    <lineage>
        <taxon>Bacteria</taxon>
        <taxon>Pseudomonadati</taxon>
        <taxon>Pseudomonadota</taxon>
        <taxon>Gammaproteobacteria</taxon>
        <taxon>Enterobacterales</taxon>
        <taxon>Morganellaceae</taxon>
        <taxon>Photorhabdus</taxon>
    </lineage>
</organism>
<reference evidence="1 2" key="1">
    <citation type="journal article" date="2019" name="Nature">
        <title>A new antibiotic selectively kills Gram-negative pathogens.</title>
        <authorList>
            <person name="Imai Y."/>
            <person name="Meyer K.J."/>
            <person name="Iinishi A."/>
            <person name="Favre-Godal Q."/>
            <person name="Green R."/>
            <person name="Manuse S."/>
            <person name="Caboni M."/>
            <person name="Mori M."/>
            <person name="Niles S."/>
            <person name="Ghiglieri M."/>
            <person name="Honrao C."/>
            <person name="Ma X."/>
            <person name="Guo J.J."/>
            <person name="Makriyannis A."/>
            <person name="Linares-Otoya L."/>
            <person name="Boehringer N."/>
            <person name="Wuisan Z.G."/>
            <person name="Kaur H."/>
            <person name="Wu R."/>
            <person name="Mateus A."/>
            <person name="Typas A."/>
            <person name="Savitski M.M."/>
            <person name="Espinoza J.L."/>
            <person name="O'Rourke A."/>
            <person name="Nelson K.E."/>
            <person name="Hiller S."/>
            <person name="Noinaj N."/>
            <person name="Schaeberle T.F."/>
            <person name="D'Onofrio A."/>
            <person name="Lewis K."/>
        </authorList>
    </citation>
    <scope>NUCLEOTIDE SEQUENCE [LARGE SCALE GENOMIC DNA]</scope>
    <source>
        <strain evidence="1 2">HGB 1456</strain>
    </source>
</reference>
<dbReference type="AlphaFoldDB" id="A0A7C9KF42"/>
<name>A0A7C9KF42_9GAMM</name>
<comment type="caution">
    <text evidence="1">The sequence shown here is derived from an EMBL/GenBank/DDBJ whole genome shotgun (WGS) entry which is preliminary data.</text>
</comment>
<gene>
    <name evidence="1" type="ORF">GEA64_00410</name>
</gene>
<proteinExistence type="predicted"/>
<accession>A0A7C9KF42</accession>
<dbReference type="EMBL" id="WHZZ01000001">
    <property type="protein sequence ID" value="MQL46545.1"/>
    <property type="molecule type" value="Genomic_DNA"/>
</dbReference>